<comment type="caution">
    <text evidence="2">The sequence shown here is derived from an EMBL/GenBank/DDBJ whole genome shotgun (WGS) entry which is preliminary data.</text>
</comment>
<sequence length="319" mass="37083">MDKIERGMITTKDAAEKLGVKSSTIHKYVKEGKLKPVYGDNWHIDATKLFYEDDVLELKKELAKPGISTGEAAELLGLHKTTITQYINKGLIHAEKKTYRGRELNFISPEELERFKLSYESKQKRERKDFYDKETGYAWFQSFEDKEGNRNNRILLNQNGDPYLSTSQNEDISIEDIKPEGYKPVYLIKDHDYIHKRGYAKFTFKPSEDVYSIIELFYRNLGPKNLKLNLREDHFIEVEVKPILIKEEINEIQLSTLNNSLEEGNIIVRHDGVFIDSDLEIITIAAPSGLKKKIKQDSEKDNISMEDVVLNILKEKYEI</sequence>
<name>A0A163S1N6_9BACL</name>
<protein>
    <recommendedName>
        <fullName evidence="1">Helix-turn-helix domain-containing protein</fullName>
    </recommendedName>
</protein>
<gene>
    <name evidence="2" type="ORF">AWM68_17500</name>
</gene>
<proteinExistence type="predicted"/>
<dbReference type="EMBL" id="LRFC01000006">
    <property type="protein sequence ID" value="KZE67968.1"/>
    <property type="molecule type" value="Genomic_DNA"/>
</dbReference>
<accession>A0A163S1N6</accession>
<feature type="domain" description="Helix-turn-helix" evidence="1">
    <location>
        <begin position="9"/>
        <end position="56"/>
    </location>
</feature>
<dbReference type="Pfam" id="PF12728">
    <property type="entry name" value="HTH_17"/>
    <property type="match status" value="2"/>
</dbReference>
<reference evidence="3" key="1">
    <citation type="submission" date="2016-01" db="EMBL/GenBank/DDBJ databases">
        <title>Draft genome of Chromobacterium sp. F49.</title>
        <authorList>
            <person name="Hong K.W."/>
        </authorList>
    </citation>
    <scope>NUCLEOTIDE SEQUENCE [LARGE SCALE GENOMIC DNA]</scope>
    <source>
        <strain evidence="3">P7IIIA</strain>
    </source>
</reference>
<dbReference type="AlphaFoldDB" id="A0A163S1N6"/>
<evidence type="ECO:0000313" key="3">
    <source>
        <dbReference type="Proteomes" id="UP000076567"/>
    </source>
</evidence>
<dbReference type="Gene3D" id="1.10.1660.10">
    <property type="match status" value="2"/>
</dbReference>
<organism evidence="2 3">
    <name type="scientific">Fictibacillus phosphorivorans</name>
    <dbReference type="NCBI Taxonomy" id="1221500"/>
    <lineage>
        <taxon>Bacteria</taxon>
        <taxon>Bacillati</taxon>
        <taxon>Bacillota</taxon>
        <taxon>Bacilli</taxon>
        <taxon>Bacillales</taxon>
        <taxon>Fictibacillaceae</taxon>
        <taxon>Fictibacillus</taxon>
    </lineage>
</organism>
<dbReference type="RefSeq" id="WP_066238409.1">
    <property type="nucleotide sequence ID" value="NZ_LRFC01000006.1"/>
</dbReference>
<evidence type="ECO:0000259" key="1">
    <source>
        <dbReference type="Pfam" id="PF12728"/>
    </source>
</evidence>
<dbReference type="Proteomes" id="UP000076567">
    <property type="component" value="Unassembled WGS sequence"/>
</dbReference>
<dbReference type="OrthoDB" id="1798833at2"/>
<feature type="domain" description="Helix-turn-helix" evidence="1">
    <location>
        <begin position="68"/>
        <end position="116"/>
    </location>
</feature>
<evidence type="ECO:0000313" key="2">
    <source>
        <dbReference type="EMBL" id="KZE67968.1"/>
    </source>
</evidence>
<keyword evidence="3" id="KW-1185">Reference proteome</keyword>
<dbReference type="InterPro" id="IPR041657">
    <property type="entry name" value="HTH_17"/>
</dbReference>